<evidence type="ECO:0000313" key="3">
    <source>
        <dbReference type="EnsemblPlants" id="KRH50246"/>
    </source>
</evidence>
<protein>
    <recommendedName>
        <fullName evidence="1">Retrotransposon Copia-like N-terminal domain-containing protein</fullName>
    </recommendedName>
</protein>
<dbReference type="Pfam" id="PF14244">
    <property type="entry name" value="Retrotran_gag_3"/>
    <property type="match status" value="1"/>
</dbReference>
<keyword evidence="4" id="KW-1185">Reference proteome</keyword>
<sequence>MFIVCYLHPSESPTIALVSPVLDPTNYNSWSRSMFTALSAKNKVEFVDGTITRTTPLISNHFYMMLGRDAMMKP</sequence>
<dbReference type="PANTHER" id="PTHR37610:SF55">
    <property type="entry name" value="RETROTRANSPOSON COPIA-LIKE N-TERMINAL DOMAIN-CONTAINING PROTEIN"/>
    <property type="match status" value="1"/>
</dbReference>
<reference evidence="3" key="2">
    <citation type="submission" date="2018-02" db="UniProtKB">
        <authorList>
            <consortium name="EnsemblPlants"/>
        </authorList>
    </citation>
    <scope>IDENTIFICATION</scope>
    <source>
        <strain evidence="3">Williams 82</strain>
    </source>
</reference>
<gene>
    <name evidence="2" type="ORF">GLYMA_07G210400</name>
</gene>
<feature type="domain" description="Retrotransposon Copia-like N-terminal" evidence="1">
    <location>
        <begin position="8"/>
        <end position="51"/>
    </location>
</feature>
<proteinExistence type="predicted"/>
<dbReference type="EMBL" id="CM000840">
    <property type="protein sequence ID" value="KRH50246.1"/>
    <property type="molecule type" value="Genomic_DNA"/>
</dbReference>
<evidence type="ECO:0000313" key="4">
    <source>
        <dbReference type="Proteomes" id="UP000008827"/>
    </source>
</evidence>
<organism evidence="2">
    <name type="scientific">Glycine max</name>
    <name type="common">Soybean</name>
    <name type="synonym">Glycine hispida</name>
    <dbReference type="NCBI Taxonomy" id="3847"/>
    <lineage>
        <taxon>Eukaryota</taxon>
        <taxon>Viridiplantae</taxon>
        <taxon>Streptophyta</taxon>
        <taxon>Embryophyta</taxon>
        <taxon>Tracheophyta</taxon>
        <taxon>Spermatophyta</taxon>
        <taxon>Magnoliopsida</taxon>
        <taxon>eudicotyledons</taxon>
        <taxon>Gunneridae</taxon>
        <taxon>Pentapetalae</taxon>
        <taxon>rosids</taxon>
        <taxon>fabids</taxon>
        <taxon>Fabales</taxon>
        <taxon>Fabaceae</taxon>
        <taxon>Papilionoideae</taxon>
        <taxon>50 kb inversion clade</taxon>
        <taxon>NPAAA clade</taxon>
        <taxon>indigoferoid/millettioid clade</taxon>
        <taxon>Phaseoleae</taxon>
        <taxon>Glycine</taxon>
        <taxon>Glycine subgen. Soja</taxon>
    </lineage>
</organism>
<evidence type="ECO:0000313" key="2">
    <source>
        <dbReference type="EMBL" id="KRH50246.1"/>
    </source>
</evidence>
<reference evidence="2 3" key="1">
    <citation type="journal article" date="2010" name="Nature">
        <title>Genome sequence of the palaeopolyploid soybean.</title>
        <authorList>
            <person name="Schmutz J."/>
            <person name="Cannon S.B."/>
            <person name="Schlueter J."/>
            <person name="Ma J."/>
            <person name="Mitros T."/>
            <person name="Nelson W."/>
            <person name="Hyten D.L."/>
            <person name="Song Q."/>
            <person name="Thelen J.J."/>
            <person name="Cheng J."/>
            <person name="Xu D."/>
            <person name="Hellsten U."/>
            <person name="May G.D."/>
            <person name="Yu Y."/>
            <person name="Sakurai T."/>
            <person name="Umezawa T."/>
            <person name="Bhattacharyya M.K."/>
            <person name="Sandhu D."/>
            <person name="Valliyodan B."/>
            <person name="Lindquist E."/>
            <person name="Peto M."/>
            <person name="Grant D."/>
            <person name="Shu S."/>
            <person name="Goodstein D."/>
            <person name="Barry K."/>
            <person name="Futrell-Griggs M."/>
            <person name="Abernathy B."/>
            <person name="Du J."/>
            <person name="Tian Z."/>
            <person name="Zhu L."/>
            <person name="Gill N."/>
            <person name="Joshi T."/>
            <person name="Libault M."/>
            <person name="Sethuraman A."/>
            <person name="Zhang X.-C."/>
            <person name="Shinozaki K."/>
            <person name="Nguyen H.T."/>
            <person name="Wing R.A."/>
            <person name="Cregan P."/>
            <person name="Specht J."/>
            <person name="Grimwood J."/>
            <person name="Rokhsar D."/>
            <person name="Stacey G."/>
            <person name="Shoemaker R.C."/>
            <person name="Jackson S.A."/>
        </authorList>
    </citation>
    <scope>NUCLEOTIDE SEQUENCE</scope>
    <source>
        <strain evidence="3">cv. Williams 82</strain>
        <tissue evidence="2">Callus</tissue>
    </source>
</reference>
<name>A0A0R0J6T7_SOYBN</name>
<reference evidence="2" key="3">
    <citation type="submission" date="2018-07" db="EMBL/GenBank/DDBJ databases">
        <title>WGS assembly of Glycine max.</title>
        <authorList>
            <person name="Schmutz J."/>
            <person name="Cannon S."/>
            <person name="Schlueter J."/>
            <person name="Ma J."/>
            <person name="Mitros T."/>
            <person name="Nelson W."/>
            <person name="Hyten D."/>
            <person name="Song Q."/>
            <person name="Thelen J."/>
            <person name="Cheng J."/>
            <person name="Xu D."/>
            <person name="Hellsten U."/>
            <person name="May G."/>
            <person name="Yu Y."/>
            <person name="Sakurai T."/>
            <person name="Umezawa T."/>
            <person name="Bhattacharyya M."/>
            <person name="Sandhu D."/>
            <person name="Valliyodan B."/>
            <person name="Lindquist E."/>
            <person name="Peto M."/>
            <person name="Grant D."/>
            <person name="Shu S."/>
            <person name="Goodstein D."/>
            <person name="Barry K."/>
            <person name="Futrell-Griggs M."/>
            <person name="Abernathy B."/>
            <person name="Du J."/>
            <person name="Tian Z."/>
            <person name="Zhu L."/>
            <person name="Gill N."/>
            <person name="Joshi T."/>
            <person name="Libault M."/>
            <person name="Sethuraman A."/>
            <person name="Zhang X."/>
            <person name="Shinozaki K."/>
            <person name="Nguyen H."/>
            <person name="Wing R."/>
            <person name="Cregan P."/>
            <person name="Specht J."/>
            <person name="Grimwood J."/>
            <person name="Rokhsar D."/>
            <person name="Stacey G."/>
            <person name="Shoemaker R."/>
            <person name="Jackson S."/>
        </authorList>
    </citation>
    <scope>NUCLEOTIDE SEQUENCE</scope>
    <source>
        <tissue evidence="2">Callus</tissue>
    </source>
</reference>
<dbReference type="AlphaFoldDB" id="A0A0R0J6T7"/>
<dbReference type="Gramene" id="KRH50246">
    <property type="protein sequence ID" value="KRH50246"/>
    <property type="gene ID" value="GLYMA_07G210400"/>
</dbReference>
<dbReference type="InParanoid" id="A0A0R0J6T7"/>
<dbReference type="PANTHER" id="PTHR37610">
    <property type="entry name" value="CCHC-TYPE DOMAIN-CONTAINING PROTEIN"/>
    <property type="match status" value="1"/>
</dbReference>
<dbReference type="OMA" id="TRAMEMS"/>
<evidence type="ECO:0000259" key="1">
    <source>
        <dbReference type="Pfam" id="PF14244"/>
    </source>
</evidence>
<accession>A0A0R0J6T7</accession>
<dbReference type="EnsemblPlants" id="KRH50246">
    <property type="protein sequence ID" value="KRH50246"/>
    <property type="gene ID" value="GLYMA_07G210400"/>
</dbReference>
<dbReference type="Proteomes" id="UP000008827">
    <property type="component" value="Chromosome 7"/>
</dbReference>
<dbReference type="InterPro" id="IPR029472">
    <property type="entry name" value="Copia-like_N"/>
</dbReference>